<dbReference type="EMBL" id="JACXVP010000004">
    <property type="protein sequence ID" value="KAG5611862.1"/>
    <property type="molecule type" value="Genomic_DNA"/>
</dbReference>
<protein>
    <recommendedName>
        <fullName evidence="2">DUF1985 domain-containing protein</fullName>
    </recommendedName>
</protein>
<dbReference type="OrthoDB" id="1939479at2759"/>
<dbReference type="SUPFAM" id="SSF54001">
    <property type="entry name" value="Cysteine proteinases"/>
    <property type="match status" value="1"/>
</dbReference>
<dbReference type="Proteomes" id="UP000824120">
    <property type="component" value="Chromosome 4"/>
</dbReference>
<sequence>MSVFGDLLTFLGQERFQQFLEQTPFGVFYELPHIKIQCWLLRHLLLLEFENVKDDMFIVKINGTVLRFEIKEFVAVTGLKCGLLTDFVSDPSIPNRFIQKYFGEMTKVPKLDLEANFFEPEDRFKIGALYFISTFLTSSEASKTTIPKLYFDLVESGQYVNFPWGNEFFRLTLKACSRRLGNNHTSFKFSQFHLALQIWFYECCLPFDNTVAIRVANGTPRILNWKASNENEEMNVIDHNNLHESSSHHETENKQRQKGMMLTSMKIRQELKDLKDNVIFSIPFQLLNITSYSDDALQHVEEIEKDRMDQPSISMRKYTDISNTDAHNSIDQTVGGVFNTDISRSSTLKPPTLDDYPDLTMTQIVELDSILNVTTTPDLQPRNRNPDKYDTSPYIRLSEGESSVRRGPIFSRIKRPLESHNGFEVAAELIDEFNKWVFKDVSSRRDSFRMDFFNIMDKTGWPWEDECIRGFKLLANISWDRVNDVIILVNLGCLHVYDSMMGGALHDKNVNIAIGKLATMIPLFLTSTGFYGKRLDLYANNLPNYVDKSQSDPLEVEHMKCVPQQEESFNDCGLYTCPFVEYISNGVFDMRYVDINAKYHRQRTKNDDGAISEIEVTGTVASKFGGPRIAKEHAPDTSNYPTPRQRRSNLR</sequence>
<dbReference type="InterPro" id="IPR038765">
    <property type="entry name" value="Papain-like_cys_pep_sf"/>
</dbReference>
<proteinExistence type="predicted"/>
<feature type="region of interest" description="Disordered" evidence="1">
    <location>
        <begin position="625"/>
        <end position="651"/>
    </location>
</feature>
<dbReference type="InterPro" id="IPR015410">
    <property type="entry name" value="DUF1985"/>
</dbReference>
<dbReference type="AlphaFoldDB" id="A0A9J5ZJY5"/>
<gene>
    <name evidence="3" type="ORF">H5410_023143</name>
</gene>
<dbReference type="PANTHER" id="PTHR48449:SF1">
    <property type="entry name" value="DUF1985 DOMAIN-CONTAINING PROTEIN"/>
    <property type="match status" value="1"/>
</dbReference>
<feature type="domain" description="DUF1985" evidence="2">
    <location>
        <begin position="51"/>
        <end position="174"/>
    </location>
</feature>
<name>A0A9J5ZJY5_SOLCO</name>
<keyword evidence="4" id="KW-1185">Reference proteome</keyword>
<evidence type="ECO:0000313" key="4">
    <source>
        <dbReference type="Proteomes" id="UP000824120"/>
    </source>
</evidence>
<organism evidence="3 4">
    <name type="scientific">Solanum commersonii</name>
    <name type="common">Commerson's wild potato</name>
    <name type="synonym">Commerson's nightshade</name>
    <dbReference type="NCBI Taxonomy" id="4109"/>
    <lineage>
        <taxon>Eukaryota</taxon>
        <taxon>Viridiplantae</taxon>
        <taxon>Streptophyta</taxon>
        <taxon>Embryophyta</taxon>
        <taxon>Tracheophyta</taxon>
        <taxon>Spermatophyta</taxon>
        <taxon>Magnoliopsida</taxon>
        <taxon>eudicotyledons</taxon>
        <taxon>Gunneridae</taxon>
        <taxon>Pentapetalae</taxon>
        <taxon>asterids</taxon>
        <taxon>lamiids</taxon>
        <taxon>Solanales</taxon>
        <taxon>Solanaceae</taxon>
        <taxon>Solanoideae</taxon>
        <taxon>Solaneae</taxon>
        <taxon>Solanum</taxon>
    </lineage>
</organism>
<evidence type="ECO:0000256" key="1">
    <source>
        <dbReference type="SAM" id="MobiDB-lite"/>
    </source>
</evidence>
<reference evidence="3 4" key="1">
    <citation type="submission" date="2020-09" db="EMBL/GenBank/DDBJ databases">
        <title>De no assembly of potato wild relative species, Solanum commersonii.</title>
        <authorList>
            <person name="Cho K."/>
        </authorList>
    </citation>
    <scope>NUCLEOTIDE SEQUENCE [LARGE SCALE GENOMIC DNA]</scope>
    <source>
        <strain evidence="3">LZ3.2</strain>
        <tissue evidence="3">Leaf</tissue>
    </source>
</reference>
<accession>A0A9J5ZJY5</accession>
<dbReference type="PANTHER" id="PTHR48449">
    <property type="entry name" value="DUF1985 DOMAIN-CONTAINING PROTEIN"/>
    <property type="match status" value="1"/>
</dbReference>
<dbReference type="Pfam" id="PF09331">
    <property type="entry name" value="DUF1985"/>
    <property type="match status" value="1"/>
</dbReference>
<dbReference type="Gene3D" id="3.40.395.10">
    <property type="entry name" value="Adenoviral Proteinase, Chain A"/>
    <property type="match status" value="1"/>
</dbReference>
<comment type="caution">
    <text evidence="3">The sequence shown here is derived from an EMBL/GenBank/DDBJ whole genome shotgun (WGS) entry which is preliminary data.</text>
</comment>
<evidence type="ECO:0000259" key="2">
    <source>
        <dbReference type="Pfam" id="PF09331"/>
    </source>
</evidence>
<evidence type="ECO:0000313" key="3">
    <source>
        <dbReference type="EMBL" id="KAG5611862.1"/>
    </source>
</evidence>